<dbReference type="PANTHER" id="PTHR19134">
    <property type="entry name" value="RECEPTOR-TYPE TYROSINE-PROTEIN PHOSPHATASE"/>
    <property type="match status" value="1"/>
</dbReference>
<dbReference type="PANTHER" id="PTHR19134:SF449">
    <property type="entry name" value="TYROSINE-PROTEIN PHOSPHATASE 1"/>
    <property type="match status" value="1"/>
</dbReference>
<organism evidence="3">
    <name type="scientific">Arcella intermedia</name>
    <dbReference type="NCBI Taxonomy" id="1963864"/>
    <lineage>
        <taxon>Eukaryota</taxon>
        <taxon>Amoebozoa</taxon>
        <taxon>Tubulinea</taxon>
        <taxon>Elardia</taxon>
        <taxon>Arcellinida</taxon>
        <taxon>Sphaerothecina</taxon>
        <taxon>Arcellidae</taxon>
        <taxon>Arcella</taxon>
    </lineage>
</organism>
<dbReference type="SMART" id="SM00404">
    <property type="entry name" value="PTPc_motif"/>
    <property type="match status" value="1"/>
</dbReference>
<dbReference type="PROSITE" id="PS50056">
    <property type="entry name" value="TYR_PHOSPHATASE_2"/>
    <property type="match status" value="1"/>
</dbReference>
<dbReference type="Pfam" id="PF00102">
    <property type="entry name" value="Y_phosphatase"/>
    <property type="match status" value="1"/>
</dbReference>
<feature type="domain" description="Tyrosine-protein phosphatase" evidence="1">
    <location>
        <begin position="1"/>
        <end position="270"/>
    </location>
</feature>
<evidence type="ECO:0008006" key="4">
    <source>
        <dbReference type="Google" id="ProtNLM"/>
    </source>
</evidence>
<feature type="domain" description="Tyrosine specific protein phosphatases" evidence="2">
    <location>
        <begin position="144"/>
        <end position="197"/>
    </location>
</feature>
<dbReference type="InterPro" id="IPR029021">
    <property type="entry name" value="Prot-tyrosine_phosphatase-like"/>
</dbReference>
<dbReference type="InterPro" id="IPR000242">
    <property type="entry name" value="PTP_cat"/>
</dbReference>
<sequence length="363" mass="41132">MPAEETRVRLRGKDGPEGYINANGVDLGVEMVGGERAWFICAQAPTDVTVPDHWEMIFQYKSAIICNLTTTEQADHYWPTRKQPSKQFGHFSTTHVETFKFKKFGFKIYQLLVSRDSNEPRTAFVVHFYKWPDHGVPLCSSGLRQMIKTIAYLKHLASLELDLKGPLIVHCLAGVGRTGTFTALYTLMESLKFKDLVGEKHFVDFVENYKLLNGVTIPGYNLCASDSQLDSFLHSFGVFDVVYSLRCQRNNRMVQTEEQYLFIYKSLKDELLNPTVSSKSITLLKPLAHTLSAPKAAHTAPPCTRTAGKLSKPRKTYRNFYFTPTTTLYPDYFDSPLNLVTLDFGKDLYASSSSEIFVQGNIQ</sequence>
<evidence type="ECO:0000259" key="1">
    <source>
        <dbReference type="PROSITE" id="PS50055"/>
    </source>
</evidence>
<dbReference type="Gene3D" id="3.90.190.10">
    <property type="entry name" value="Protein tyrosine phosphatase superfamily"/>
    <property type="match status" value="1"/>
</dbReference>
<reference evidence="3" key="1">
    <citation type="journal article" date="2020" name="J. Eukaryot. Microbiol.">
        <title>De novo Sequencing, Assembly and Annotation of the Transcriptome for the Free-Living Testate Amoeba Arcella intermedia.</title>
        <authorList>
            <person name="Ribeiro G.M."/>
            <person name="Porfirio-Sousa A.L."/>
            <person name="Maurer-Alcala X.X."/>
            <person name="Katz L.A."/>
            <person name="Lahr D.J.G."/>
        </authorList>
    </citation>
    <scope>NUCLEOTIDE SEQUENCE</scope>
</reference>
<dbReference type="GO" id="GO:0004725">
    <property type="term" value="F:protein tyrosine phosphatase activity"/>
    <property type="evidence" value="ECO:0007669"/>
    <property type="project" value="InterPro"/>
</dbReference>
<dbReference type="AlphaFoldDB" id="A0A6B2L7K0"/>
<dbReference type="InterPro" id="IPR050348">
    <property type="entry name" value="Protein-Tyr_Phosphatase"/>
</dbReference>
<name>A0A6B2L7K0_9EUKA</name>
<dbReference type="PROSITE" id="PS00383">
    <property type="entry name" value="TYR_PHOSPHATASE_1"/>
    <property type="match status" value="1"/>
</dbReference>
<dbReference type="SMART" id="SM00194">
    <property type="entry name" value="PTPc"/>
    <property type="match status" value="1"/>
</dbReference>
<dbReference type="CDD" id="cd00047">
    <property type="entry name" value="PTPc"/>
    <property type="match status" value="1"/>
</dbReference>
<dbReference type="InterPro" id="IPR000387">
    <property type="entry name" value="Tyr_Pase_dom"/>
</dbReference>
<dbReference type="PROSITE" id="PS50055">
    <property type="entry name" value="TYR_PHOSPHATASE_PTP"/>
    <property type="match status" value="1"/>
</dbReference>
<evidence type="ECO:0000259" key="2">
    <source>
        <dbReference type="PROSITE" id="PS50056"/>
    </source>
</evidence>
<accession>A0A6B2L7K0</accession>
<dbReference type="InterPro" id="IPR003595">
    <property type="entry name" value="Tyr_Pase_cat"/>
</dbReference>
<proteinExistence type="predicted"/>
<dbReference type="EMBL" id="GIBP01003911">
    <property type="protein sequence ID" value="NDV32880.1"/>
    <property type="molecule type" value="Transcribed_RNA"/>
</dbReference>
<protein>
    <recommendedName>
        <fullName evidence="4">Protein-tyrosine-phosphatase</fullName>
    </recommendedName>
</protein>
<dbReference type="SUPFAM" id="SSF52799">
    <property type="entry name" value="(Phosphotyrosine protein) phosphatases II"/>
    <property type="match status" value="1"/>
</dbReference>
<dbReference type="PRINTS" id="PR00700">
    <property type="entry name" value="PRTYPHPHTASE"/>
</dbReference>
<evidence type="ECO:0000313" key="3">
    <source>
        <dbReference type="EMBL" id="NDV32880.1"/>
    </source>
</evidence>
<dbReference type="InterPro" id="IPR016130">
    <property type="entry name" value="Tyr_Pase_AS"/>
</dbReference>